<keyword evidence="2 5" id="KW-0547">Nucleotide-binding</keyword>
<dbReference type="RefSeq" id="WP_131334289.1">
    <property type="nucleotide sequence ID" value="NZ_SJJZ01000001.1"/>
</dbReference>
<comment type="pathway">
    <text evidence="5">Amino-acid biosynthesis; ergothioneine biosynthesis.</text>
</comment>
<dbReference type="GO" id="GO:0006750">
    <property type="term" value="P:glutathione biosynthetic process"/>
    <property type="evidence" value="ECO:0007669"/>
    <property type="project" value="UniProtKB-UniRule"/>
</dbReference>
<dbReference type="GO" id="GO:0052699">
    <property type="term" value="P:ergothioneine biosynthetic process"/>
    <property type="evidence" value="ECO:0007669"/>
    <property type="project" value="UniProtKB-UniRule"/>
</dbReference>
<dbReference type="InterPro" id="IPR035434">
    <property type="entry name" value="GCL_bact_plant"/>
</dbReference>
<dbReference type="EMBL" id="SJJZ01000001">
    <property type="protein sequence ID" value="TCC09861.1"/>
    <property type="molecule type" value="Genomic_DNA"/>
</dbReference>
<dbReference type="Gene3D" id="3.30.590.20">
    <property type="match status" value="1"/>
</dbReference>
<accession>A0A4R0HGU9</accession>
<evidence type="ECO:0000256" key="3">
    <source>
        <dbReference type="ARBA" id="ARBA00022840"/>
    </source>
</evidence>
<protein>
    <recommendedName>
        <fullName evidence="5">Glutamate--cysteine ligase EgtA</fullName>
        <ecNumber evidence="5">6.3.2.2</ecNumber>
    </recommendedName>
    <alternativeName>
        <fullName evidence="5">Gamma-glutamylcysteine synthase</fullName>
        <shortName evidence="5">GCS</shortName>
        <shortName evidence="5">Gamma-ECS</shortName>
    </alternativeName>
</protein>
<proteinExistence type="inferred from homology"/>
<evidence type="ECO:0000256" key="4">
    <source>
        <dbReference type="ARBA" id="ARBA00048819"/>
    </source>
</evidence>
<dbReference type="GO" id="GO:0004357">
    <property type="term" value="F:glutamate-cysteine ligase activity"/>
    <property type="evidence" value="ECO:0007669"/>
    <property type="project" value="UniProtKB-UniRule"/>
</dbReference>
<dbReference type="Pfam" id="PF04107">
    <property type="entry name" value="GCS2"/>
    <property type="match status" value="1"/>
</dbReference>
<evidence type="ECO:0000313" key="8">
    <source>
        <dbReference type="Proteomes" id="UP000292346"/>
    </source>
</evidence>
<dbReference type="AlphaFoldDB" id="A0A4R0HGU9"/>
<organism evidence="7 8">
    <name type="scientific">Kribbella soli</name>
    <dbReference type="NCBI Taxonomy" id="1124743"/>
    <lineage>
        <taxon>Bacteria</taxon>
        <taxon>Bacillati</taxon>
        <taxon>Actinomycetota</taxon>
        <taxon>Actinomycetes</taxon>
        <taxon>Propionibacteriales</taxon>
        <taxon>Kribbellaceae</taxon>
        <taxon>Kribbella</taxon>
    </lineage>
</organism>
<evidence type="ECO:0000256" key="5">
    <source>
        <dbReference type="HAMAP-Rule" id="MF_02034"/>
    </source>
</evidence>
<keyword evidence="3 5" id="KW-0067">ATP-binding</keyword>
<evidence type="ECO:0000313" key="7">
    <source>
        <dbReference type="EMBL" id="TCC09861.1"/>
    </source>
</evidence>
<dbReference type="GO" id="GO:0005524">
    <property type="term" value="F:ATP binding"/>
    <property type="evidence" value="ECO:0007669"/>
    <property type="project" value="UniProtKB-UniRule"/>
</dbReference>
<dbReference type="PIRSF" id="PIRSF017901">
    <property type="entry name" value="GCL"/>
    <property type="match status" value="1"/>
</dbReference>
<name>A0A4R0HGU9_9ACTN</name>
<comment type="caution">
    <text evidence="7">The sequence shown here is derived from an EMBL/GenBank/DDBJ whole genome shotgun (WGS) entry which is preliminary data.</text>
</comment>
<comment type="function">
    <text evidence="5">Catalyzes the synthesis of gamma-glutamylcysteine (gamma-GC). This compound is used as substrate for the biosynthesis of the low-molecular thiol compound ergothioneine.</text>
</comment>
<dbReference type="InterPro" id="IPR014746">
    <property type="entry name" value="Gln_synth/guanido_kin_cat_dom"/>
</dbReference>
<evidence type="ECO:0000256" key="2">
    <source>
        <dbReference type="ARBA" id="ARBA00022741"/>
    </source>
</evidence>
<dbReference type="PANTHER" id="PTHR34378">
    <property type="entry name" value="GLUTAMATE--CYSTEINE LIGASE, CHLOROPLASTIC"/>
    <property type="match status" value="1"/>
</dbReference>
<dbReference type="SUPFAM" id="SSF55931">
    <property type="entry name" value="Glutamine synthetase/guanido kinase"/>
    <property type="match status" value="1"/>
</dbReference>
<dbReference type="InterPro" id="IPR017809">
    <property type="entry name" value="EgtA_Actinobacteria"/>
</dbReference>
<dbReference type="InterPro" id="IPR006336">
    <property type="entry name" value="GCS2"/>
</dbReference>
<evidence type="ECO:0000256" key="1">
    <source>
        <dbReference type="ARBA" id="ARBA00022598"/>
    </source>
</evidence>
<dbReference type="EC" id="6.3.2.2" evidence="5"/>
<keyword evidence="8" id="KW-1185">Reference proteome</keyword>
<comment type="catalytic activity">
    <reaction evidence="4 5 6">
        <text>L-cysteine + L-glutamate + ATP = gamma-L-glutamyl-L-cysteine + ADP + phosphate + H(+)</text>
        <dbReference type="Rhea" id="RHEA:13285"/>
        <dbReference type="ChEBI" id="CHEBI:15378"/>
        <dbReference type="ChEBI" id="CHEBI:29985"/>
        <dbReference type="ChEBI" id="CHEBI:30616"/>
        <dbReference type="ChEBI" id="CHEBI:35235"/>
        <dbReference type="ChEBI" id="CHEBI:43474"/>
        <dbReference type="ChEBI" id="CHEBI:58173"/>
        <dbReference type="ChEBI" id="CHEBI:456216"/>
        <dbReference type="EC" id="6.3.2.2"/>
    </reaction>
</comment>
<comment type="similarity">
    <text evidence="5 6">Belongs to the glutamate--cysteine ligase type 2 family. EgtA subfamily.</text>
</comment>
<dbReference type="HAMAP" id="MF_02034">
    <property type="entry name" value="EgtA"/>
    <property type="match status" value="1"/>
</dbReference>
<evidence type="ECO:0000256" key="6">
    <source>
        <dbReference type="PIRNR" id="PIRNR017901"/>
    </source>
</evidence>
<dbReference type="OrthoDB" id="9780152at2"/>
<sequence length="412" mass="43709">MTSSVGSPATTPIGSRAEAEGYVAMVCFKHGPPRLFGVELEWTVHHADDPHRPLDAGRLSKALGVHAPATLVRGSPQLPLSRGALVTVEPGGQVEISGPASDSIPQLIDDTAADAAELTALLLDADLVPGDYGLDPFRTPRRILTVPRYAALEHAFQRLGPHGPRMMCSTAGLQICLDAGTGPDSKGGDQTALRWRALHDLGPALVGLFANSRRRAGADTGWASARTQATFGTCAPFTEPPPLDTDPAAAWARTAMEAPVLCLRRGDTWDAPTGLTFGAWADGQLPGDRPTYDDLEYHLSTLFPPVRPRGYLEVRYLDAQPGDGWIAPTLLLTALMSAPMDQVLAAAEPAAGRWFPAAREGLTDALVLRAARDVVALGTEVMDRTGADPELIAAVATRLQRVVDNTHGRRAS</sequence>
<dbReference type="UniPathway" id="UPA01014"/>
<gene>
    <name evidence="5" type="primary">egtA</name>
    <name evidence="7" type="ORF">E0H45_00500</name>
</gene>
<reference evidence="7 8" key="1">
    <citation type="submission" date="2019-02" db="EMBL/GenBank/DDBJ databases">
        <title>Kribbella capetownensis sp. nov. and Kribbella speibonae sp. nov., isolated from soil.</title>
        <authorList>
            <person name="Curtis S.M."/>
            <person name="Norton I."/>
            <person name="Everest G.J."/>
            <person name="Meyers P.R."/>
        </authorList>
    </citation>
    <scope>NUCLEOTIDE SEQUENCE [LARGE SCALE GENOMIC DNA]</scope>
    <source>
        <strain evidence="7 8">KCTC 29219</strain>
    </source>
</reference>
<dbReference type="PANTHER" id="PTHR34378:SF1">
    <property type="entry name" value="GLUTAMATE--CYSTEINE LIGASE, CHLOROPLASTIC"/>
    <property type="match status" value="1"/>
</dbReference>
<dbReference type="Proteomes" id="UP000292346">
    <property type="component" value="Unassembled WGS sequence"/>
</dbReference>
<keyword evidence="1 5" id="KW-0436">Ligase</keyword>